<evidence type="ECO:0000313" key="2">
    <source>
        <dbReference type="Proteomes" id="UP000195489"/>
    </source>
</evidence>
<name>A0A1D3L8S1_PLACU</name>
<dbReference type="AlphaFoldDB" id="A0A1D3L8S1"/>
<gene>
    <name evidence="1" type="ORF">PCHCB_000516300</name>
</gene>
<dbReference type="EMBL" id="FMIM01000229">
    <property type="protein sequence ID" value="SCL87576.1"/>
    <property type="molecule type" value="Genomic_DNA"/>
</dbReference>
<evidence type="ECO:0000313" key="1">
    <source>
        <dbReference type="EMBL" id="SCL87576.1"/>
    </source>
</evidence>
<organism evidence="1 2">
    <name type="scientific">Plasmodium chabaudi chabaudi</name>
    <dbReference type="NCBI Taxonomy" id="31271"/>
    <lineage>
        <taxon>Eukaryota</taxon>
        <taxon>Sar</taxon>
        <taxon>Alveolata</taxon>
        <taxon>Apicomplexa</taxon>
        <taxon>Aconoidasida</taxon>
        <taxon>Haemosporida</taxon>
        <taxon>Plasmodiidae</taxon>
        <taxon>Plasmodium</taxon>
        <taxon>Plasmodium (Vinckeia)</taxon>
    </lineage>
</organism>
<sequence>MDSKKMCEFLIKADKYFNGNKVDIKEINKNKSIKSYCHNNDCKTKEN</sequence>
<feature type="non-terminal residue" evidence="1">
    <location>
        <position position="47"/>
    </location>
</feature>
<dbReference type="Proteomes" id="UP000195489">
    <property type="component" value="Unassembled WGS sequence"/>
</dbReference>
<accession>A0A1D3L8S1</accession>
<dbReference type="Gene3D" id="3.30.160.70">
    <property type="entry name" value="Methylated DNA-protein cysteine methyltransferase domain"/>
    <property type="match status" value="1"/>
</dbReference>
<proteinExistence type="predicted"/>
<reference evidence="1 2" key="1">
    <citation type="submission" date="2016-08" db="EMBL/GenBank/DDBJ databases">
        <authorList>
            <consortium name="Pathogen Informatics"/>
        </authorList>
    </citation>
    <scope>NUCLEOTIDE SEQUENCE [LARGE SCALE GENOMIC DNA]</scope>
    <source>
        <strain evidence="1 2">CB</strain>
    </source>
</reference>
<protein>
    <submittedName>
        <fullName evidence="1">Uncharacterized protein</fullName>
    </submittedName>
</protein>